<gene>
    <name evidence="1" type="ORF">PENTCL1PPCAC_12173</name>
</gene>
<dbReference type="AlphaFoldDB" id="A0AAV5TB04"/>
<organism evidence="1 2">
    <name type="scientific">Pristionchus entomophagus</name>
    <dbReference type="NCBI Taxonomy" id="358040"/>
    <lineage>
        <taxon>Eukaryota</taxon>
        <taxon>Metazoa</taxon>
        <taxon>Ecdysozoa</taxon>
        <taxon>Nematoda</taxon>
        <taxon>Chromadorea</taxon>
        <taxon>Rhabditida</taxon>
        <taxon>Rhabditina</taxon>
        <taxon>Diplogasteromorpha</taxon>
        <taxon>Diplogasteroidea</taxon>
        <taxon>Neodiplogasteridae</taxon>
        <taxon>Pristionchus</taxon>
    </lineage>
</organism>
<sequence>FLRRNHLRVQRGTETSHYTAWITLDVLERKINTSLITDLSIEDRECGLEKLHSLLSNHAFLKFDEGSRLKGV</sequence>
<feature type="non-terminal residue" evidence="1">
    <location>
        <position position="1"/>
    </location>
</feature>
<reference evidence="1" key="1">
    <citation type="submission" date="2023-10" db="EMBL/GenBank/DDBJ databases">
        <title>Genome assembly of Pristionchus species.</title>
        <authorList>
            <person name="Yoshida K."/>
            <person name="Sommer R.J."/>
        </authorList>
    </citation>
    <scope>NUCLEOTIDE SEQUENCE</scope>
    <source>
        <strain evidence="1">RS0144</strain>
    </source>
</reference>
<comment type="caution">
    <text evidence="1">The sequence shown here is derived from an EMBL/GenBank/DDBJ whole genome shotgun (WGS) entry which is preliminary data.</text>
</comment>
<accession>A0AAV5TB04</accession>
<proteinExistence type="predicted"/>
<evidence type="ECO:0000313" key="2">
    <source>
        <dbReference type="Proteomes" id="UP001432027"/>
    </source>
</evidence>
<evidence type="ECO:0000313" key="1">
    <source>
        <dbReference type="EMBL" id="GMS89998.1"/>
    </source>
</evidence>
<protein>
    <submittedName>
        <fullName evidence="1">Uncharacterized protein</fullName>
    </submittedName>
</protein>
<dbReference type="Proteomes" id="UP001432027">
    <property type="component" value="Unassembled WGS sequence"/>
</dbReference>
<dbReference type="EMBL" id="BTSX01000003">
    <property type="protein sequence ID" value="GMS89998.1"/>
    <property type="molecule type" value="Genomic_DNA"/>
</dbReference>
<keyword evidence="2" id="KW-1185">Reference proteome</keyword>
<feature type="non-terminal residue" evidence="1">
    <location>
        <position position="72"/>
    </location>
</feature>
<name>A0AAV5TB04_9BILA</name>